<accession>A0A1I1VQJ6</accession>
<dbReference type="SUPFAM" id="SSF102114">
    <property type="entry name" value="Radical SAM enzymes"/>
    <property type="match status" value="1"/>
</dbReference>
<dbReference type="InterPro" id="IPR036724">
    <property type="entry name" value="Cobalamin-bd_sf"/>
</dbReference>
<dbReference type="SUPFAM" id="SSF52242">
    <property type="entry name" value="Cobalamin (vitamin B12)-binding domain"/>
    <property type="match status" value="1"/>
</dbReference>
<dbReference type="SFLD" id="SFLDF00317">
    <property type="entry name" value="thioacetal_methlytransferase"/>
    <property type="match status" value="1"/>
</dbReference>
<dbReference type="EMBL" id="FOMZ01000004">
    <property type="protein sequence ID" value="SFD85079.1"/>
    <property type="molecule type" value="Genomic_DNA"/>
</dbReference>
<dbReference type="SFLD" id="SFLDF00436">
    <property type="entry name" value="pactamycin_C-methyltransferase"/>
    <property type="match status" value="1"/>
</dbReference>
<dbReference type="InterPro" id="IPR051198">
    <property type="entry name" value="BchE-like"/>
</dbReference>
<keyword evidence="3" id="KW-0479">Metal-binding</keyword>
<dbReference type="SFLD" id="SFLDG01082">
    <property type="entry name" value="B12-binding_domain_containing"/>
    <property type="match status" value="1"/>
</dbReference>
<dbReference type="GO" id="GO:0046872">
    <property type="term" value="F:metal ion binding"/>
    <property type="evidence" value="ECO:0007669"/>
    <property type="project" value="UniProtKB-KW"/>
</dbReference>
<feature type="domain" description="B12-binding" evidence="6">
    <location>
        <begin position="1"/>
        <end position="144"/>
    </location>
</feature>
<dbReference type="Pfam" id="PF04055">
    <property type="entry name" value="Radical_SAM"/>
    <property type="match status" value="1"/>
</dbReference>
<organism evidence="8 9">
    <name type="scientific">Actinopolyspora alba</name>
    <dbReference type="NCBI Taxonomy" id="673379"/>
    <lineage>
        <taxon>Bacteria</taxon>
        <taxon>Bacillati</taxon>
        <taxon>Actinomycetota</taxon>
        <taxon>Actinomycetes</taxon>
        <taxon>Actinopolysporales</taxon>
        <taxon>Actinopolysporaceae</taxon>
        <taxon>Actinopolyspora</taxon>
        <taxon>Actinopolyspora alba group</taxon>
    </lineage>
</organism>
<dbReference type="CDD" id="cd01335">
    <property type="entry name" value="Radical_SAM"/>
    <property type="match status" value="1"/>
</dbReference>
<feature type="domain" description="Radical SAM core" evidence="7">
    <location>
        <begin position="190"/>
        <end position="431"/>
    </location>
</feature>
<evidence type="ECO:0000259" key="6">
    <source>
        <dbReference type="PROSITE" id="PS51332"/>
    </source>
</evidence>
<evidence type="ECO:0000256" key="5">
    <source>
        <dbReference type="ARBA" id="ARBA00023014"/>
    </source>
</evidence>
<dbReference type="GO" id="GO:0031419">
    <property type="term" value="F:cobalamin binding"/>
    <property type="evidence" value="ECO:0007669"/>
    <property type="project" value="InterPro"/>
</dbReference>
<evidence type="ECO:0000256" key="3">
    <source>
        <dbReference type="ARBA" id="ARBA00022723"/>
    </source>
</evidence>
<dbReference type="SFLD" id="SFLDS00029">
    <property type="entry name" value="Radical_SAM"/>
    <property type="match status" value="1"/>
</dbReference>
<evidence type="ECO:0000259" key="7">
    <source>
        <dbReference type="PROSITE" id="PS51918"/>
    </source>
</evidence>
<sequence>MLTVKLVQQGVWHMSKESMPLAAGYLAASVESDTRLREECDISIENFPGDVTPIEMAIQLLRGGVPDVVGFSVLGWNVRQFSAVAESIKQANPECVIVFGGNHVAHQATRVFNNCDAVDVVVNGEGEFTFRDLLHALLDERNYSEIDDISFHDTDGQLVTTPARDRITDLDEIPSPILNGSVPLLDDNGRFRYDVALLETNRGCPYHCAFCFWGGAVGQKVRAFSRERLRRELEALARAGAETIVLCDANFGMLPQDMEFVEDLIAVKSRYGYPVALETSWAKNKNAMFYGIVRLMRDAGLQSSFTLALQTLDVDTLSNMNRRNMKINQWRELAEWLAAEGLDAYAELIWGAPGESPDSFLAGYDELAKHVSRIAAYPLLLLPNTDYTERRELYGFVTVRGDRDDFEYVLANKDVSLSENLRMQRFLFWARLLAENVVLRNIFPVLRATGSMTQSEAILSLADYVDEQNRPGARLLTQAAERSTADPDSLAPALEYCFTEPEFESLVVDWWHDRLSHAVPVEWREAVGEVLRFDLDTRPLPDAEKRGFPEAEPVAEGALRYWAVDREYSHDVPELVHTAKASGELPGPPERVHTPVRLLFREGFAELARSTNHEETAHYVARVESRRRECSARGGV</sequence>
<dbReference type="AlphaFoldDB" id="A0A1I1VQJ6"/>
<reference evidence="9" key="1">
    <citation type="submission" date="2016-10" db="EMBL/GenBank/DDBJ databases">
        <authorList>
            <person name="Varghese N."/>
            <person name="Submissions S."/>
        </authorList>
    </citation>
    <scope>NUCLEOTIDE SEQUENCE [LARGE SCALE GENOMIC DNA]</scope>
    <source>
        <strain evidence="9">DSM 45004</strain>
    </source>
</reference>
<evidence type="ECO:0000256" key="1">
    <source>
        <dbReference type="ARBA" id="ARBA00001966"/>
    </source>
</evidence>
<dbReference type="InterPro" id="IPR006638">
    <property type="entry name" value="Elp3/MiaA/NifB-like_rSAM"/>
</dbReference>
<dbReference type="Pfam" id="PF02310">
    <property type="entry name" value="B12-binding"/>
    <property type="match status" value="1"/>
</dbReference>
<dbReference type="CDD" id="cd02068">
    <property type="entry name" value="radical_SAM_B12_BD"/>
    <property type="match status" value="1"/>
</dbReference>
<evidence type="ECO:0000313" key="8">
    <source>
        <dbReference type="EMBL" id="SFD85079.1"/>
    </source>
</evidence>
<dbReference type="GO" id="GO:0005829">
    <property type="term" value="C:cytosol"/>
    <property type="evidence" value="ECO:0007669"/>
    <property type="project" value="TreeGrafter"/>
</dbReference>
<name>A0A1I1VQJ6_9ACTN</name>
<dbReference type="SFLD" id="SFLDG01123">
    <property type="entry name" value="methyltransferase_(Class_B)"/>
    <property type="match status" value="1"/>
</dbReference>
<dbReference type="PROSITE" id="PS51918">
    <property type="entry name" value="RADICAL_SAM"/>
    <property type="match status" value="1"/>
</dbReference>
<keyword evidence="9" id="KW-1185">Reference proteome</keyword>
<gene>
    <name evidence="8" type="ORF">SAMN04487819_10482</name>
</gene>
<comment type="cofactor">
    <cofactor evidence="1">
        <name>[4Fe-4S] cluster</name>
        <dbReference type="ChEBI" id="CHEBI:49883"/>
    </cofactor>
</comment>
<evidence type="ECO:0000256" key="4">
    <source>
        <dbReference type="ARBA" id="ARBA00023004"/>
    </source>
</evidence>
<dbReference type="Proteomes" id="UP000198716">
    <property type="component" value="Unassembled WGS sequence"/>
</dbReference>
<protein>
    <submittedName>
        <fullName evidence="8">Radical SAM superfamily enzyme YgiQ, UPF0313 family</fullName>
    </submittedName>
</protein>
<proteinExistence type="predicted"/>
<keyword evidence="2" id="KW-0949">S-adenosyl-L-methionine</keyword>
<dbReference type="InterPro" id="IPR007197">
    <property type="entry name" value="rSAM"/>
</dbReference>
<evidence type="ECO:0000256" key="2">
    <source>
        <dbReference type="ARBA" id="ARBA00022691"/>
    </source>
</evidence>
<dbReference type="SMART" id="SM00729">
    <property type="entry name" value="Elp3"/>
    <property type="match status" value="1"/>
</dbReference>
<dbReference type="Gene3D" id="3.40.50.280">
    <property type="entry name" value="Cobalamin-binding domain"/>
    <property type="match status" value="1"/>
</dbReference>
<dbReference type="InterPro" id="IPR058240">
    <property type="entry name" value="rSAM_sf"/>
</dbReference>
<dbReference type="InterPro" id="IPR034466">
    <property type="entry name" value="Methyltransferase_Class_B"/>
</dbReference>
<keyword evidence="5" id="KW-0411">Iron-sulfur</keyword>
<dbReference type="RefSeq" id="WP_139219459.1">
    <property type="nucleotide sequence ID" value="NZ_FOMZ01000004.1"/>
</dbReference>
<dbReference type="InterPro" id="IPR023404">
    <property type="entry name" value="rSAM_horseshoe"/>
</dbReference>
<dbReference type="PROSITE" id="PS51332">
    <property type="entry name" value="B12_BINDING"/>
    <property type="match status" value="1"/>
</dbReference>
<dbReference type="InterPro" id="IPR006158">
    <property type="entry name" value="Cobalamin-bd"/>
</dbReference>
<dbReference type="PANTHER" id="PTHR43409">
    <property type="entry name" value="ANAEROBIC MAGNESIUM-PROTOPORPHYRIN IX MONOMETHYL ESTER CYCLASE-RELATED"/>
    <property type="match status" value="1"/>
</dbReference>
<dbReference type="NCBIfam" id="NF033712">
    <property type="entry name" value="B12_rSAM_KedN5"/>
    <property type="match status" value="1"/>
</dbReference>
<dbReference type="GO" id="GO:0003824">
    <property type="term" value="F:catalytic activity"/>
    <property type="evidence" value="ECO:0007669"/>
    <property type="project" value="InterPro"/>
</dbReference>
<evidence type="ECO:0000313" key="9">
    <source>
        <dbReference type="Proteomes" id="UP000198716"/>
    </source>
</evidence>
<dbReference type="GO" id="GO:0051536">
    <property type="term" value="F:iron-sulfur cluster binding"/>
    <property type="evidence" value="ECO:0007669"/>
    <property type="project" value="UniProtKB-KW"/>
</dbReference>
<dbReference type="Gene3D" id="3.80.30.20">
    <property type="entry name" value="tm_1862 like domain"/>
    <property type="match status" value="1"/>
</dbReference>
<dbReference type="PANTHER" id="PTHR43409:SF16">
    <property type="entry name" value="SLR0320 PROTEIN"/>
    <property type="match status" value="1"/>
</dbReference>
<keyword evidence="4" id="KW-0408">Iron</keyword>